<evidence type="ECO:0000313" key="2">
    <source>
        <dbReference type="Proteomes" id="UP001281656"/>
    </source>
</evidence>
<protein>
    <submittedName>
        <fullName evidence="1">Uncharacterized protein</fullName>
    </submittedName>
</protein>
<reference evidence="1 2" key="1">
    <citation type="submission" date="2023-04" db="EMBL/GenBank/DDBJ databases">
        <title>Clostridium tannerae sp. nov., isolated from the fecal material of an alpaca.</title>
        <authorList>
            <person name="Miller S."/>
            <person name="Hendry M."/>
            <person name="King J."/>
            <person name="Sankaranarayanan K."/>
            <person name="Lawson P.A."/>
        </authorList>
    </citation>
    <scope>NUCLEOTIDE SEQUENCE [LARGE SCALE GENOMIC DNA]</scope>
    <source>
        <strain evidence="1 2">A1-XYC3</strain>
    </source>
</reference>
<sequence length="87" mass="9583">MFGKDENDQGALYAYPGTKVIYDLGIDKKSGTMTAWVNTRNNTGSRMIIGTEGPTELFNLYIDKEQKVNLAVIGSKGFTNIITTDET</sequence>
<proteinExistence type="predicted"/>
<name>A0ABU4JZ20_9CLOT</name>
<feature type="non-terminal residue" evidence="1">
    <location>
        <position position="87"/>
    </location>
</feature>
<accession>A0ABU4JZ20</accession>
<comment type="caution">
    <text evidence="1">The sequence shown here is derived from an EMBL/GenBank/DDBJ whole genome shotgun (WGS) entry which is preliminary data.</text>
</comment>
<gene>
    <name evidence="1" type="ORF">P8V03_18730</name>
</gene>
<dbReference type="RefSeq" id="WP_318799333.1">
    <property type="nucleotide sequence ID" value="NZ_JARUJP010000052.1"/>
</dbReference>
<keyword evidence="2" id="KW-1185">Reference proteome</keyword>
<dbReference type="EMBL" id="JARUJP010000052">
    <property type="protein sequence ID" value="MDW8803166.1"/>
    <property type="molecule type" value="Genomic_DNA"/>
</dbReference>
<evidence type="ECO:0000313" key="1">
    <source>
        <dbReference type="EMBL" id="MDW8803166.1"/>
    </source>
</evidence>
<organism evidence="1 2">
    <name type="scientific">Clostridium tanneri</name>
    <dbReference type="NCBI Taxonomy" id="3037988"/>
    <lineage>
        <taxon>Bacteria</taxon>
        <taxon>Bacillati</taxon>
        <taxon>Bacillota</taxon>
        <taxon>Clostridia</taxon>
        <taxon>Eubacteriales</taxon>
        <taxon>Clostridiaceae</taxon>
        <taxon>Clostridium</taxon>
    </lineage>
</organism>
<dbReference type="Proteomes" id="UP001281656">
    <property type="component" value="Unassembled WGS sequence"/>
</dbReference>